<sequence length="137" mass="15295">MNITVDKKDAVLAAAIDAERYPACHMRYDAPKPFDIPYPETMHVLRELAQMGYISKPEPYGEEVHFKANSGLNSFFERGGFRAQELFLEANLTKICHEADKLASELPPSFTERIKPILELANSAATIIQGINTVLGK</sequence>
<reference evidence="1 3" key="1">
    <citation type="submission" date="2015-09" db="EMBL/GenBank/DDBJ databases">
        <authorList>
            <consortium name="Pathogen Informatics"/>
        </authorList>
    </citation>
    <scope>NUCLEOTIDE SEQUENCE [LARGE SCALE GENOMIC DNA]</scope>
    <source>
        <strain evidence="1 3">2789STDY5834946</strain>
    </source>
</reference>
<dbReference type="EMBL" id="CZBL01000007">
    <property type="protein sequence ID" value="CUQ16236.1"/>
    <property type="molecule type" value="Genomic_DNA"/>
</dbReference>
<dbReference type="AlphaFoldDB" id="A0A174U4G7"/>
<proteinExistence type="predicted"/>
<evidence type="ECO:0000313" key="1">
    <source>
        <dbReference type="EMBL" id="CUQ16236.1"/>
    </source>
</evidence>
<organism evidence="1 3">
    <name type="scientific">Bacteroides caccae</name>
    <dbReference type="NCBI Taxonomy" id="47678"/>
    <lineage>
        <taxon>Bacteria</taxon>
        <taxon>Pseudomonadati</taxon>
        <taxon>Bacteroidota</taxon>
        <taxon>Bacteroidia</taxon>
        <taxon>Bacteroidales</taxon>
        <taxon>Bacteroidaceae</taxon>
        <taxon>Bacteroides</taxon>
    </lineage>
</organism>
<evidence type="ECO:0000313" key="4">
    <source>
        <dbReference type="Proteomes" id="UP000491168"/>
    </source>
</evidence>
<accession>A0A174U4G7</accession>
<dbReference type="RefSeq" id="WP_055256282.1">
    <property type="nucleotide sequence ID" value="NZ_CP081920.1"/>
</dbReference>
<reference evidence="2 4" key="2">
    <citation type="journal article" date="2019" name="Nat. Med.">
        <title>A library of human gut bacterial isolates paired with longitudinal multiomics data enables mechanistic microbiome research.</title>
        <authorList>
            <person name="Poyet M."/>
            <person name="Groussin M."/>
            <person name="Gibbons S.M."/>
            <person name="Avila-Pacheco J."/>
            <person name="Jiang X."/>
            <person name="Kearney S.M."/>
            <person name="Perrotta A.R."/>
            <person name="Berdy B."/>
            <person name="Zhao S."/>
            <person name="Lieberman T.D."/>
            <person name="Swanson P.K."/>
            <person name="Smith M."/>
            <person name="Roesemann S."/>
            <person name="Alexander J.E."/>
            <person name="Rich S.A."/>
            <person name="Livny J."/>
            <person name="Vlamakis H."/>
            <person name="Clish C."/>
            <person name="Bullock K."/>
            <person name="Deik A."/>
            <person name="Scott J."/>
            <person name="Pierce K.A."/>
            <person name="Xavier R.J."/>
            <person name="Alm E.J."/>
        </authorList>
    </citation>
    <scope>NUCLEOTIDE SEQUENCE [LARGE SCALE GENOMIC DNA]</scope>
    <source>
        <strain evidence="2 4">BIOML-A21</strain>
    </source>
</reference>
<protein>
    <submittedName>
        <fullName evidence="1">Uncharacterized protein</fullName>
    </submittedName>
</protein>
<name>A0A174U4G7_9BACE</name>
<gene>
    <name evidence="1" type="ORF">ERS852558_02023</name>
    <name evidence="2" type="ORF">F2Y35_21270</name>
</gene>
<dbReference type="Proteomes" id="UP000491168">
    <property type="component" value="Unassembled WGS sequence"/>
</dbReference>
<evidence type="ECO:0000313" key="2">
    <source>
        <dbReference type="EMBL" id="KAA5486385.1"/>
    </source>
</evidence>
<dbReference type="Proteomes" id="UP000095725">
    <property type="component" value="Unassembled WGS sequence"/>
</dbReference>
<evidence type="ECO:0000313" key="3">
    <source>
        <dbReference type="Proteomes" id="UP000095725"/>
    </source>
</evidence>
<dbReference type="EMBL" id="VVYF01000029">
    <property type="protein sequence ID" value="KAA5486385.1"/>
    <property type="molecule type" value="Genomic_DNA"/>
</dbReference>